<dbReference type="Proteomes" id="UP000316213">
    <property type="component" value="Unassembled WGS sequence"/>
</dbReference>
<protein>
    <submittedName>
        <fullName evidence="1">Uncharacterized protein</fullName>
    </submittedName>
</protein>
<organism evidence="1 2">
    <name type="scientific">Neorhodopirellula pilleata</name>
    <dbReference type="NCBI Taxonomy" id="2714738"/>
    <lineage>
        <taxon>Bacteria</taxon>
        <taxon>Pseudomonadati</taxon>
        <taxon>Planctomycetota</taxon>
        <taxon>Planctomycetia</taxon>
        <taxon>Pirellulales</taxon>
        <taxon>Pirellulaceae</taxon>
        <taxon>Neorhodopirellula</taxon>
    </lineage>
</organism>
<evidence type="ECO:0000313" key="2">
    <source>
        <dbReference type="Proteomes" id="UP000316213"/>
    </source>
</evidence>
<sequence>MGLVFAALTAATLQAESHTAIHSECDAAWCGDGHCDNGHCNECGECEHCYGVDRDPGHPKKPCRTMPGDRDRGDCPPVRYRMDQDKRAGHADEVAPWAICGRPNTFCGNYTAWFVGGGAAFSKIPQLPIPLFSRGRPREANGCGQFGEGTWGLDYEGLAGHSKVWLQYTQGRRQGGEGAYKTDGEPKLIAKIKETLHH</sequence>
<evidence type="ECO:0000313" key="1">
    <source>
        <dbReference type="EMBL" id="TWT95045.1"/>
    </source>
</evidence>
<dbReference type="AlphaFoldDB" id="A0A5C6A6N5"/>
<name>A0A5C6A6N5_9BACT</name>
<gene>
    <name evidence="1" type="ORF">Pla100_36240</name>
</gene>
<dbReference type="EMBL" id="SJPM01000007">
    <property type="protein sequence ID" value="TWT95045.1"/>
    <property type="molecule type" value="Genomic_DNA"/>
</dbReference>
<accession>A0A5C6A6N5</accession>
<reference evidence="1 2" key="1">
    <citation type="submission" date="2019-02" db="EMBL/GenBank/DDBJ databases">
        <title>Deep-cultivation of Planctomycetes and their phenomic and genomic characterization uncovers novel biology.</title>
        <authorList>
            <person name="Wiegand S."/>
            <person name="Jogler M."/>
            <person name="Boedeker C."/>
            <person name="Pinto D."/>
            <person name="Vollmers J."/>
            <person name="Rivas-Marin E."/>
            <person name="Kohn T."/>
            <person name="Peeters S.H."/>
            <person name="Heuer A."/>
            <person name="Rast P."/>
            <person name="Oberbeckmann S."/>
            <person name="Bunk B."/>
            <person name="Jeske O."/>
            <person name="Meyerdierks A."/>
            <person name="Storesund J.E."/>
            <person name="Kallscheuer N."/>
            <person name="Luecker S."/>
            <person name="Lage O.M."/>
            <person name="Pohl T."/>
            <person name="Merkel B.J."/>
            <person name="Hornburger P."/>
            <person name="Mueller R.-W."/>
            <person name="Bruemmer F."/>
            <person name="Labrenz M."/>
            <person name="Spormann A.M."/>
            <person name="Op Den Camp H."/>
            <person name="Overmann J."/>
            <person name="Amann R."/>
            <person name="Jetten M.S.M."/>
            <person name="Mascher T."/>
            <person name="Medema M.H."/>
            <person name="Devos D.P."/>
            <person name="Kaster A.-K."/>
            <person name="Ovreas L."/>
            <person name="Rohde M."/>
            <person name="Galperin M.Y."/>
            <person name="Jogler C."/>
        </authorList>
    </citation>
    <scope>NUCLEOTIDE SEQUENCE [LARGE SCALE GENOMIC DNA]</scope>
    <source>
        <strain evidence="1 2">Pla100</strain>
    </source>
</reference>
<proteinExistence type="predicted"/>
<comment type="caution">
    <text evidence="1">The sequence shown here is derived from an EMBL/GenBank/DDBJ whole genome shotgun (WGS) entry which is preliminary data.</text>
</comment>
<keyword evidence="2" id="KW-1185">Reference proteome</keyword>